<reference evidence="6 7" key="1">
    <citation type="submission" date="2020-08" db="EMBL/GenBank/DDBJ databases">
        <title>Genomic Encyclopedia of Type Strains, Phase IV (KMG-IV): sequencing the most valuable type-strain genomes for metagenomic binning, comparative biology and taxonomic classification.</title>
        <authorList>
            <person name="Goeker M."/>
        </authorList>
    </citation>
    <scope>NUCLEOTIDE SEQUENCE [LARGE SCALE GENOMIC DNA]</scope>
    <source>
        <strain evidence="6 7">DSM 23240</strain>
    </source>
</reference>
<feature type="domain" description="HTH tetR-type" evidence="5">
    <location>
        <begin position="6"/>
        <end position="66"/>
    </location>
</feature>
<gene>
    <name evidence="6" type="ORF">HNR39_001093</name>
</gene>
<dbReference type="InterPro" id="IPR036271">
    <property type="entry name" value="Tet_transcr_reg_TetR-rel_C_sf"/>
</dbReference>
<organism evidence="6 7">
    <name type="scientific">Glaciimonas immobilis</name>
    <dbReference type="NCBI Taxonomy" id="728004"/>
    <lineage>
        <taxon>Bacteria</taxon>
        <taxon>Pseudomonadati</taxon>
        <taxon>Pseudomonadota</taxon>
        <taxon>Betaproteobacteria</taxon>
        <taxon>Burkholderiales</taxon>
        <taxon>Oxalobacteraceae</taxon>
        <taxon>Glaciimonas</taxon>
    </lineage>
</organism>
<accession>A0A840RQJ0</accession>
<dbReference type="PANTHER" id="PTHR47506">
    <property type="entry name" value="TRANSCRIPTIONAL REGULATORY PROTEIN"/>
    <property type="match status" value="1"/>
</dbReference>
<evidence type="ECO:0000313" key="6">
    <source>
        <dbReference type="EMBL" id="MBB5199266.1"/>
    </source>
</evidence>
<dbReference type="GO" id="GO:0003677">
    <property type="term" value="F:DNA binding"/>
    <property type="evidence" value="ECO:0007669"/>
    <property type="project" value="UniProtKB-UniRule"/>
</dbReference>
<dbReference type="Pfam" id="PF16925">
    <property type="entry name" value="TetR_C_13"/>
    <property type="match status" value="1"/>
</dbReference>
<keyword evidence="7" id="KW-1185">Reference proteome</keyword>
<dbReference type="RefSeq" id="WP_168055239.1">
    <property type="nucleotide sequence ID" value="NZ_JAAOZT010000006.1"/>
</dbReference>
<dbReference type="SUPFAM" id="SSF46689">
    <property type="entry name" value="Homeodomain-like"/>
    <property type="match status" value="1"/>
</dbReference>
<feature type="DNA-binding region" description="H-T-H motif" evidence="4">
    <location>
        <begin position="29"/>
        <end position="48"/>
    </location>
</feature>
<dbReference type="Pfam" id="PF00440">
    <property type="entry name" value="TetR_N"/>
    <property type="match status" value="1"/>
</dbReference>
<evidence type="ECO:0000313" key="7">
    <source>
        <dbReference type="Proteomes" id="UP000571084"/>
    </source>
</evidence>
<name>A0A840RQJ0_9BURK</name>
<dbReference type="Gene3D" id="1.10.357.10">
    <property type="entry name" value="Tetracycline Repressor, domain 2"/>
    <property type="match status" value="1"/>
</dbReference>
<keyword evidence="1" id="KW-0805">Transcription regulation</keyword>
<dbReference type="SUPFAM" id="SSF48498">
    <property type="entry name" value="Tetracyclin repressor-like, C-terminal domain"/>
    <property type="match status" value="1"/>
</dbReference>
<dbReference type="Proteomes" id="UP000571084">
    <property type="component" value="Unassembled WGS sequence"/>
</dbReference>
<evidence type="ECO:0000259" key="5">
    <source>
        <dbReference type="PROSITE" id="PS50977"/>
    </source>
</evidence>
<comment type="caution">
    <text evidence="6">The sequence shown here is derived from an EMBL/GenBank/DDBJ whole genome shotgun (WGS) entry which is preliminary data.</text>
</comment>
<dbReference type="PROSITE" id="PS50977">
    <property type="entry name" value="HTH_TETR_2"/>
    <property type="match status" value="1"/>
</dbReference>
<dbReference type="PRINTS" id="PR00455">
    <property type="entry name" value="HTHTETR"/>
</dbReference>
<dbReference type="InterPro" id="IPR001647">
    <property type="entry name" value="HTH_TetR"/>
</dbReference>
<sequence length="201" mass="22162">MRATYHITKRHILDAGQQIIAVKGFAGVGLSEILLAADIPKGSFYHYFGSKEQYGCALLEQYFDDYLEKLKLILGTTDHVTNTESARSRLLSYWGGWVESQSCYDLKGRCMVVKLGAEVADLSDAMRIALCEGTHRVMAQLSICIATGIAEGSLRPELDPAKTAEMLYQMWLGASLLAKLQLASAPLENAMETTNKVLMHP</sequence>
<keyword evidence="3" id="KW-0804">Transcription</keyword>
<evidence type="ECO:0000256" key="2">
    <source>
        <dbReference type="ARBA" id="ARBA00023125"/>
    </source>
</evidence>
<evidence type="ECO:0000256" key="1">
    <source>
        <dbReference type="ARBA" id="ARBA00023015"/>
    </source>
</evidence>
<dbReference type="PANTHER" id="PTHR47506:SF6">
    <property type="entry name" value="HTH-TYPE TRANSCRIPTIONAL REPRESSOR NEMR"/>
    <property type="match status" value="1"/>
</dbReference>
<evidence type="ECO:0000256" key="3">
    <source>
        <dbReference type="ARBA" id="ARBA00023163"/>
    </source>
</evidence>
<proteinExistence type="predicted"/>
<dbReference type="AlphaFoldDB" id="A0A840RQJ0"/>
<dbReference type="InterPro" id="IPR011075">
    <property type="entry name" value="TetR_C"/>
</dbReference>
<dbReference type="EMBL" id="JACHHQ010000002">
    <property type="protein sequence ID" value="MBB5199266.1"/>
    <property type="molecule type" value="Genomic_DNA"/>
</dbReference>
<protein>
    <submittedName>
        <fullName evidence="6">TetR/AcrR family transcriptional repressor of nem operon</fullName>
    </submittedName>
</protein>
<dbReference type="InterPro" id="IPR009057">
    <property type="entry name" value="Homeodomain-like_sf"/>
</dbReference>
<evidence type="ECO:0000256" key="4">
    <source>
        <dbReference type="PROSITE-ProRule" id="PRU00335"/>
    </source>
</evidence>
<keyword evidence="2 4" id="KW-0238">DNA-binding</keyword>